<feature type="region of interest" description="Disordered" evidence="1">
    <location>
        <begin position="335"/>
        <end position="364"/>
    </location>
</feature>
<dbReference type="EMBL" id="RRYP01008484">
    <property type="protein sequence ID" value="TNV79743.1"/>
    <property type="molecule type" value="Genomic_DNA"/>
</dbReference>
<dbReference type="Proteomes" id="UP000785679">
    <property type="component" value="Unassembled WGS sequence"/>
</dbReference>
<gene>
    <name evidence="3" type="ORF">FGO68_gene16044</name>
</gene>
<organism evidence="3 4">
    <name type="scientific">Halteria grandinella</name>
    <dbReference type="NCBI Taxonomy" id="5974"/>
    <lineage>
        <taxon>Eukaryota</taxon>
        <taxon>Sar</taxon>
        <taxon>Alveolata</taxon>
        <taxon>Ciliophora</taxon>
        <taxon>Intramacronucleata</taxon>
        <taxon>Spirotrichea</taxon>
        <taxon>Stichotrichia</taxon>
        <taxon>Sporadotrichida</taxon>
        <taxon>Halteriidae</taxon>
        <taxon>Halteria</taxon>
    </lineage>
</organism>
<dbReference type="SUPFAM" id="SSF69572">
    <property type="entry name" value="Activating enzymes of the ubiquitin-like proteins"/>
    <property type="match status" value="1"/>
</dbReference>
<dbReference type="Gene3D" id="3.40.50.720">
    <property type="entry name" value="NAD(P)-binding Rossmann-like Domain"/>
    <property type="match status" value="1"/>
</dbReference>
<dbReference type="InterPro" id="IPR045886">
    <property type="entry name" value="ThiF/MoeB/HesA"/>
</dbReference>
<protein>
    <recommendedName>
        <fullName evidence="2">THIF-type NAD/FAD binding fold domain-containing protein</fullName>
    </recommendedName>
</protein>
<feature type="domain" description="THIF-type NAD/FAD binding fold" evidence="2">
    <location>
        <begin position="61"/>
        <end position="288"/>
    </location>
</feature>
<accession>A0A8J8T351</accession>
<sequence length="364" mass="40834">MERPSRRKQFLDITSRQFTITKIKMEPTFTGKSLEQKIAALTISGDPQDPFDRQKRILGWNQSKLQSEVCLLLGAGGLGTSVAMGLARLGVGKLILLDKDCVEVSNLNRQVLFNWEDVGKPKVLQAEAKIRREHHTNKDMIIEAYNMCALENWQKIVELSAQVTVIFNMIDVGDYFDAAVQSLCMARNIPLIQGGTFCQQITIDLFRQEHACFLCCSDTIKNESVERLLPSKILSESDLLWLPKNKNPIGQSNCYLCVMCSMMMVARYSSLLINDPDVELNGRFIMTVNSGESFQFNLENTDTCAFCRDKYGPLPPKEEVITEAVPEEAVAQETVVSEQAVATDETKVESQDISQVEAASEQKE</sequence>
<proteinExistence type="predicted"/>
<dbReference type="InterPro" id="IPR035985">
    <property type="entry name" value="Ubiquitin-activating_enz"/>
</dbReference>
<evidence type="ECO:0000313" key="4">
    <source>
        <dbReference type="Proteomes" id="UP000785679"/>
    </source>
</evidence>
<keyword evidence="4" id="KW-1185">Reference proteome</keyword>
<name>A0A8J8T351_HALGN</name>
<dbReference type="GO" id="GO:0004792">
    <property type="term" value="F:thiosulfate-cyanide sulfurtransferase activity"/>
    <property type="evidence" value="ECO:0007669"/>
    <property type="project" value="TreeGrafter"/>
</dbReference>
<evidence type="ECO:0000256" key="1">
    <source>
        <dbReference type="SAM" id="MobiDB-lite"/>
    </source>
</evidence>
<reference evidence="3" key="1">
    <citation type="submission" date="2019-06" db="EMBL/GenBank/DDBJ databases">
        <authorList>
            <person name="Zheng W."/>
        </authorList>
    </citation>
    <scope>NUCLEOTIDE SEQUENCE</scope>
    <source>
        <strain evidence="3">QDHG01</strain>
    </source>
</reference>
<dbReference type="GO" id="GO:0016779">
    <property type="term" value="F:nucleotidyltransferase activity"/>
    <property type="evidence" value="ECO:0007669"/>
    <property type="project" value="TreeGrafter"/>
</dbReference>
<comment type="caution">
    <text evidence="3">The sequence shown here is derived from an EMBL/GenBank/DDBJ whole genome shotgun (WGS) entry which is preliminary data.</text>
</comment>
<dbReference type="OrthoDB" id="10255449at2759"/>
<dbReference type="Pfam" id="PF00899">
    <property type="entry name" value="ThiF"/>
    <property type="match status" value="1"/>
</dbReference>
<dbReference type="GO" id="GO:0008641">
    <property type="term" value="F:ubiquitin-like modifier activating enzyme activity"/>
    <property type="evidence" value="ECO:0007669"/>
    <property type="project" value="InterPro"/>
</dbReference>
<dbReference type="PANTHER" id="PTHR10953">
    <property type="entry name" value="UBIQUITIN-ACTIVATING ENZYME E1"/>
    <property type="match status" value="1"/>
</dbReference>
<dbReference type="InterPro" id="IPR000594">
    <property type="entry name" value="ThiF_NAD_FAD-bd"/>
</dbReference>
<dbReference type="PANTHER" id="PTHR10953:SF102">
    <property type="entry name" value="ADENYLYLTRANSFERASE AND SULFURTRANSFERASE MOCS3"/>
    <property type="match status" value="1"/>
</dbReference>
<dbReference type="AlphaFoldDB" id="A0A8J8T351"/>
<evidence type="ECO:0000313" key="3">
    <source>
        <dbReference type="EMBL" id="TNV79743.1"/>
    </source>
</evidence>
<evidence type="ECO:0000259" key="2">
    <source>
        <dbReference type="Pfam" id="PF00899"/>
    </source>
</evidence>
<dbReference type="GO" id="GO:0005737">
    <property type="term" value="C:cytoplasm"/>
    <property type="evidence" value="ECO:0007669"/>
    <property type="project" value="TreeGrafter"/>
</dbReference>